<keyword evidence="5" id="KW-1185">Reference proteome</keyword>
<evidence type="ECO:0000313" key="5">
    <source>
        <dbReference type="Proteomes" id="UP001138500"/>
    </source>
</evidence>
<proteinExistence type="predicted"/>
<dbReference type="PANTHER" id="PTHR35859">
    <property type="entry name" value="NONSELECTIVE CATION CHANNEL PROTEIN"/>
    <property type="match status" value="1"/>
</dbReference>
<keyword evidence="1" id="KW-0472">Membrane</keyword>
<evidence type="ECO:0000259" key="2">
    <source>
        <dbReference type="Pfam" id="PF23190"/>
    </source>
</evidence>
<evidence type="ECO:0000313" key="4">
    <source>
        <dbReference type="EMBL" id="KAH9812667.1"/>
    </source>
</evidence>
<feature type="transmembrane region" description="Helical" evidence="1">
    <location>
        <begin position="682"/>
        <end position="700"/>
    </location>
</feature>
<feature type="domain" description="Calcium channel YVC1-like C-terminal transmembrane" evidence="3">
    <location>
        <begin position="422"/>
        <end position="698"/>
    </location>
</feature>
<dbReference type="Pfam" id="PF23317">
    <property type="entry name" value="YVC1_C"/>
    <property type="match status" value="1"/>
</dbReference>
<feature type="domain" description="YVC1 N-terminal linker helical" evidence="2">
    <location>
        <begin position="200"/>
        <end position="384"/>
    </location>
</feature>
<feature type="transmembrane region" description="Helical" evidence="1">
    <location>
        <begin position="451"/>
        <end position="472"/>
    </location>
</feature>
<protein>
    <submittedName>
        <fullName evidence="4">Calcium channel YVC1-like</fullName>
    </submittedName>
</protein>
<sequence>MSRVLALVQGVEVVEGVELAPDAGGLGVRVGRVDVVVGEEEVVQGEEAEVFVDSCVSFRAGSVVLGGEGGGGSAGWVGHEAFEEADFFFVGPGVVGWGVGAGVGRGRRRFEGGGGGGRGCSRDSGFFARRHGGGGGGGGRDLAVVTGLRRYTLYELDASDVTLFGWTDSDHRRHYRDELQHLLPTNHRDHLTSPIPARHVTLIALRLKYQIEQVVPCELSEDRITQPHSNVITDAVVKTAKSAGAISGSSEDYGACIVFCLLICKHWFKTQGMLELWDADLHRVRATACEVIAKALIEDEEDIHYLMQSVLLKRYSIVVDGDDTVPMNAIEKAVDLHAVRVIASSGYQKCINHLWRGWLVQDEDDPSKFVEYKDKTSTSYYVHFDPDRMRVPQYQNVLQIAISLIYLGLYTGAINTINATGDLDIVEGLLYVFTAGFLFDEMAKFYKVGRYYLSFWNVFNSTLYALLTVSFITRMIALTYHTGAETRQHYNVLSYNFLAFSAPMFWMRLLLYLDTYRFFGAMLVVLKVMMAESLIFFALLFLVLVGFFQAFIGMDLSDDKAITATGFVVKQMLNAIMGSPEFDGWDRFAPPFGLILYYIYNFIIIVILLNVLIALYNSAYEDITENAIDEYLALFSQKTLQFVRAPDENVFIAPFNLIEIFGLSLPFEWWMPKATYEKLNDLIMAIIYAPLLCVTAFIETRTARTVKWNRSRHESDDDTVQEWEQLAGELDVEGSGWSKRVEESAPNVITDGTLVEVRKLRDEIQELKALVKGLAASGVTNGQTNGHGPS</sequence>
<dbReference type="InterPro" id="IPR056337">
    <property type="entry name" value="LHD_YVC1"/>
</dbReference>
<dbReference type="Proteomes" id="UP001138500">
    <property type="component" value="Unassembled WGS sequence"/>
</dbReference>
<keyword evidence="1" id="KW-0812">Transmembrane</keyword>
<accession>A0A9W7VY76</accession>
<feature type="transmembrane region" description="Helical" evidence="1">
    <location>
        <begin position="595"/>
        <end position="616"/>
    </location>
</feature>
<keyword evidence="1" id="KW-1133">Transmembrane helix</keyword>
<dbReference type="EMBL" id="RIBY02002456">
    <property type="protein sequence ID" value="KAH9812667.1"/>
    <property type="molecule type" value="Genomic_DNA"/>
</dbReference>
<feature type="transmembrane region" description="Helical" evidence="1">
    <location>
        <begin position="534"/>
        <end position="552"/>
    </location>
</feature>
<dbReference type="InterPro" id="IPR056336">
    <property type="entry name" value="YVC1_C"/>
</dbReference>
<feature type="transmembrane region" description="Helical" evidence="1">
    <location>
        <begin position="492"/>
        <end position="513"/>
    </location>
</feature>
<reference evidence="4 5" key="1">
    <citation type="journal article" date="2018" name="IMA Fungus">
        <title>IMA Genome-F 10: Nine draft genome sequences of Claviceps purpurea s.lat., including C. arundinis, C. humidiphila, and C. cf. spartinae, pseudomolecules for the pitch canker pathogen Fusarium circinatum, draft genome of Davidsoniella eucalypti, Grosmannia galeiformis, Quambalaria eucalypti, and Teratosphaeria destructans.</title>
        <authorList>
            <person name="Wingfield B.D."/>
            <person name="Liu M."/>
            <person name="Nguyen H.D."/>
            <person name="Lane F.A."/>
            <person name="Morgan S.W."/>
            <person name="De Vos L."/>
            <person name="Wilken P.M."/>
            <person name="Duong T.A."/>
            <person name="Aylward J."/>
            <person name="Coetzee M.P."/>
            <person name="Dadej K."/>
            <person name="De Beer Z.W."/>
            <person name="Findlay W."/>
            <person name="Havenga M."/>
            <person name="Kolarik M."/>
            <person name="Menzies J.G."/>
            <person name="Naidoo K."/>
            <person name="Pochopski O."/>
            <person name="Shoukouhi P."/>
            <person name="Santana Q.C."/>
            <person name="Seifert K.A."/>
            <person name="Soal N."/>
            <person name="Steenkamp E.T."/>
            <person name="Tatham C.T."/>
            <person name="van der Nest M.A."/>
            <person name="Wingfield M.J."/>
        </authorList>
    </citation>
    <scope>NUCLEOTIDE SEQUENCE [LARGE SCALE GENOMIC DNA]</scope>
    <source>
        <strain evidence="4">CMW44962</strain>
    </source>
</reference>
<dbReference type="OrthoDB" id="301415at2759"/>
<evidence type="ECO:0000256" key="1">
    <source>
        <dbReference type="SAM" id="Phobius"/>
    </source>
</evidence>
<dbReference type="PANTHER" id="PTHR35859:SF1">
    <property type="entry name" value="NONSELECTIVE CATION CHANNEL PROTEIN"/>
    <property type="match status" value="1"/>
</dbReference>
<organism evidence="4 5">
    <name type="scientific">Teratosphaeria destructans</name>
    <dbReference type="NCBI Taxonomy" id="418781"/>
    <lineage>
        <taxon>Eukaryota</taxon>
        <taxon>Fungi</taxon>
        <taxon>Dikarya</taxon>
        <taxon>Ascomycota</taxon>
        <taxon>Pezizomycotina</taxon>
        <taxon>Dothideomycetes</taxon>
        <taxon>Dothideomycetidae</taxon>
        <taxon>Mycosphaerellales</taxon>
        <taxon>Teratosphaeriaceae</taxon>
        <taxon>Teratosphaeria</taxon>
    </lineage>
</organism>
<feature type="transmembrane region" description="Helical" evidence="1">
    <location>
        <begin position="397"/>
        <end position="417"/>
    </location>
</feature>
<name>A0A9W7VY76_9PEZI</name>
<gene>
    <name evidence="4" type="ORF">Tdes44962_MAKER05795</name>
</gene>
<feature type="transmembrane region" description="Helical" evidence="1">
    <location>
        <begin position="650"/>
        <end position="670"/>
    </location>
</feature>
<dbReference type="Pfam" id="PF23190">
    <property type="entry name" value="LHD_TRPY1"/>
    <property type="match status" value="1"/>
</dbReference>
<dbReference type="AlphaFoldDB" id="A0A9W7VY76"/>
<reference evidence="4 5" key="2">
    <citation type="journal article" date="2021" name="Curr. Genet.">
        <title>Genetic response to nitrogen starvation in the aggressive Eucalyptus foliar pathogen Teratosphaeria destructans.</title>
        <authorList>
            <person name="Havenga M."/>
            <person name="Wingfield B.D."/>
            <person name="Wingfield M.J."/>
            <person name="Dreyer L.L."/>
            <person name="Roets F."/>
            <person name="Aylward J."/>
        </authorList>
    </citation>
    <scope>NUCLEOTIDE SEQUENCE [LARGE SCALE GENOMIC DNA]</scope>
    <source>
        <strain evidence="4">CMW44962</strain>
    </source>
</reference>
<comment type="caution">
    <text evidence="4">The sequence shown here is derived from an EMBL/GenBank/DDBJ whole genome shotgun (WGS) entry which is preliminary data.</text>
</comment>
<evidence type="ECO:0000259" key="3">
    <source>
        <dbReference type="Pfam" id="PF23317"/>
    </source>
</evidence>
<dbReference type="InterPro" id="IPR052971">
    <property type="entry name" value="TRP_calcium_channel"/>
</dbReference>